<comment type="subcellular location">
    <subcellularLocation>
        <location evidence="2 14">Cell membrane</location>
        <topology evidence="2 14">Multi-pass membrane protein</topology>
    </subcellularLocation>
</comment>
<reference evidence="17" key="1">
    <citation type="submission" date="2025-08" db="UniProtKB">
        <authorList>
            <consortium name="RefSeq"/>
        </authorList>
    </citation>
    <scope>IDENTIFICATION</scope>
</reference>
<dbReference type="PRINTS" id="PR00237">
    <property type="entry name" value="GPCRRHODOPSN"/>
</dbReference>
<evidence type="ECO:0000256" key="13">
    <source>
        <dbReference type="RuleBase" id="RU000688"/>
    </source>
</evidence>
<evidence type="ECO:0000256" key="11">
    <source>
        <dbReference type="ARBA" id="ARBA00023170"/>
    </source>
</evidence>
<keyword evidence="7 14" id="KW-0552">Olfaction</keyword>
<dbReference type="KEGG" id="asn:112548988"/>
<feature type="domain" description="G-protein coupled receptors family 1 profile" evidence="15">
    <location>
        <begin position="41"/>
        <end position="290"/>
    </location>
</feature>
<keyword evidence="8 14" id="KW-1133">Transmembrane helix</keyword>
<feature type="transmembrane region" description="Helical" evidence="14">
    <location>
        <begin position="32"/>
        <end position="51"/>
    </location>
</feature>
<evidence type="ECO:0000256" key="1">
    <source>
        <dbReference type="ARBA" id="ARBA00002936"/>
    </source>
</evidence>
<evidence type="ECO:0000256" key="3">
    <source>
        <dbReference type="ARBA" id="ARBA00010663"/>
    </source>
</evidence>
<keyword evidence="9 13" id="KW-0297">G-protein coupled receptor</keyword>
<evidence type="ECO:0000256" key="2">
    <source>
        <dbReference type="ARBA" id="ARBA00004651"/>
    </source>
</evidence>
<evidence type="ECO:0000256" key="9">
    <source>
        <dbReference type="ARBA" id="ARBA00023040"/>
    </source>
</evidence>
<accession>A0A3Q0FWF9</accession>
<keyword evidence="10 14" id="KW-0472">Membrane</keyword>
<dbReference type="Gene3D" id="1.20.1070.10">
    <property type="entry name" value="Rhodopsin 7-helix transmembrane proteins"/>
    <property type="match status" value="1"/>
</dbReference>
<dbReference type="InterPro" id="IPR000276">
    <property type="entry name" value="GPCR_Rhodpsn"/>
</dbReference>
<evidence type="ECO:0000256" key="5">
    <source>
        <dbReference type="ARBA" id="ARBA00022606"/>
    </source>
</evidence>
<evidence type="ECO:0000256" key="6">
    <source>
        <dbReference type="ARBA" id="ARBA00022692"/>
    </source>
</evidence>
<evidence type="ECO:0000256" key="7">
    <source>
        <dbReference type="ARBA" id="ARBA00022725"/>
    </source>
</evidence>
<keyword evidence="12 13" id="KW-0807">Transducer</keyword>
<name>A0A3Q0FWF9_ALLSI</name>
<dbReference type="PROSITE" id="PS00237">
    <property type="entry name" value="G_PROTEIN_RECEP_F1_1"/>
    <property type="match status" value="1"/>
</dbReference>
<dbReference type="FunFam" id="1.10.1220.70:FF:000001">
    <property type="entry name" value="Olfactory receptor"/>
    <property type="match status" value="1"/>
</dbReference>
<feature type="transmembrane region" description="Helical" evidence="14">
    <location>
        <begin position="58"/>
        <end position="78"/>
    </location>
</feature>
<dbReference type="SUPFAM" id="SSF81321">
    <property type="entry name" value="Family A G protein-coupled receptor-like"/>
    <property type="match status" value="1"/>
</dbReference>
<keyword evidence="5 14" id="KW-0716">Sensory transduction</keyword>
<dbReference type="PANTHER" id="PTHR26452">
    <property type="entry name" value="OLFACTORY RECEPTOR"/>
    <property type="match status" value="1"/>
</dbReference>
<keyword evidence="11 13" id="KW-0675">Receptor</keyword>
<keyword evidence="16" id="KW-1185">Reference proteome</keyword>
<protein>
    <recommendedName>
        <fullName evidence="14">Olfactory receptor</fullName>
    </recommendedName>
</protein>
<dbReference type="AlphaFoldDB" id="A0A3Q0FWF9"/>
<dbReference type="RefSeq" id="XP_025051592.1">
    <property type="nucleotide sequence ID" value="XM_025195807.1"/>
</dbReference>
<dbReference type="InterPro" id="IPR050516">
    <property type="entry name" value="Olfactory_GPCR"/>
</dbReference>
<dbReference type="InterPro" id="IPR000725">
    <property type="entry name" value="Olfact_rcpt"/>
</dbReference>
<organism evidence="16 17">
    <name type="scientific">Alligator sinensis</name>
    <name type="common">Chinese alligator</name>
    <dbReference type="NCBI Taxonomy" id="38654"/>
    <lineage>
        <taxon>Eukaryota</taxon>
        <taxon>Metazoa</taxon>
        <taxon>Chordata</taxon>
        <taxon>Craniata</taxon>
        <taxon>Vertebrata</taxon>
        <taxon>Euteleostomi</taxon>
        <taxon>Archelosauria</taxon>
        <taxon>Archosauria</taxon>
        <taxon>Crocodylia</taxon>
        <taxon>Alligatoridae</taxon>
        <taxon>Alligatorinae</taxon>
        <taxon>Alligator</taxon>
    </lineage>
</organism>
<dbReference type="Proteomes" id="UP000189705">
    <property type="component" value="Unplaced"/>
</dbReference>
<dbReference type="InterPro" id="IPR017452">
    <property type="entry name" value="GPCR_Rhodpsn_7TM"/>
</dbReference>
<feature type="transmembrane region" description="Helical" evidence="14">
    <location>
        <begin position="242"/>
        <end position="260"/>
    </location>
</feature>
<evidence type="ECO:0000256" key="4">
    <source>
        <dbReference type="ARBA" id="ARBA00022475"/>
    </source>
</evidence>
<dbReference type="PRINTS" id="PR00245">
    <property type="entry name" value="OLFACTORYR"/>
</dbReference>
<dbReference type="FunFam" id="1.20.1070.10:FF:000037">
    <property type="entry name" value="Olfactory receptor"/>
    <property type="match status" value="1"/>
</dbReference>
<evidence type="ECO:0000256" key="12">
    <source>
        <dbReference type="ARBA" id="ARBA00023224"/>
    </source>
</evidence>
<sequence length="320" mass="35989">MMMSNCTVVTEFLLLGFSDALGLHILHLVTFLVMYLAALIGNLLVITLIAVDSHLHTLMYFFLLNLSILDIGSISVIVPKSMANAILNTRLISYSGCITQVYFFLFFITADLDILTIMAYDRYIAICKPLHYATVMNRRACLKMAAAAWSPALLYSALHTGNTFRLPFCHSNIINQFFCEVPQLLRISFSEVFTSEIQIIIFGACLGLVCIVFIFVSYIQIFTTVLRIPSEQGWHKAVSTCLSYLIVVILLVSTALIAHMKPTSGSPSALDLMVSVLYSMIPPMMNPVIYSMRNKDIKAALWKLVTWRWFIPKKMSVILQ</sequence>
<evidence type="ECO:0000256" key="10">
    <source>
        <dbReference type="ARBA" id="ARBA00023136"/>
    </source>
</evidence>
<proteinExistence type="inferred from homology"/>
<feature type="transmembrane region" description="Helical" evidence="14">
    <location>
        <begin position="199"/>
        <end position="221"/>
    </location>
</feature>
<keyword evidence="6 13" id="KW-0812">Transmembrane</keyword>
<dbReference type="Pfam" id="PF13853">
    <property type="entry name" value="7tm_4"/>
    <property type="match status" value="1"/>
</dbReference>
<feature type="transmembrane region" description="Helical" evidence="14">
    <location>
        <begin position="98"/>
        <end position="120"/>
    </location>
</feature>
<keyword evidence="4 14" id="KW-1003">Cell membrane</keyword>
<dbReference type="GO" id="GO:0004984">
    <property type="term" value="F:olfactory receptor activity"/>
    <property type="evidence" value="ECO:0007669"/>
    <property type="project" value="InterPro"/>
</dbReference>
<evidence type="ECO:0000313" key="17">
    <source>
        <dbReference type="RefSeq" id="XP_025051592.1"/>
    </source>
</evidence>
<dbReference type="CDD" id="cd15227">
    <property type="entry name" value="7tmA_OR14-like"/>
    <property type="match status" value="1"/>
</dbReference>
<evidence type="ECO:0000256" key="8">
    <source>
        <dbReference type="ARBA" id="ARBA00022989"/>
    </source>
</evidence>
<comment type="similarity">
    <text evidence="3 13">Belongs to the G-protein coupled receptor 1 family.</text>
</comment>
<evidence type="ECO:0000256" key="14">
    <source>
        <dbReference type="RuleBase" id="RU363047"/>
    </source>
</evidence>
<dbReference type="PROSITE" id="PS50262">
    <property type="entry name" value="G_PROTEIN_RECEP_F1_2"/>
    <property type="match status" value="1"/>
</dbReference>
<evidence type="ECO:0000259" key="15">
    <source>
        <dbReference type="PROSITE" id="PS50262"/>
    </source>
</evidence>
<dbReference type="GO" id="GO:0004930">
    <property type="term" value="F:G protein-coupled receptor activity"/>
    <property type="evidence" value="ECO:0007669"/>
    <property type="project" value="UniProtKB-KW"/>
</dbReference>
<dbReference type="GeneID" id="112548988"/>
<comment type="function">
    <text evidence="1">Odorant receptor.</text>
</comment>
<evidence type="ECO:0000313" key="16">
    <source>
        <dbReference type="Proteomes" id="UP000189705"/>
    </source>
</evidence>
<dbReference type="GO" id="GO:0005886">
    <property type="term" value="C:plasma membrane"/>
    <property type="evidence" value="ECO:0007669"/>
    <property type="project" value="UniProtKB-SubCell"/>
</dbReference>
<gene>
    <name evidence="17" type="primary">LOC112548988</name>
</gene>
<dbReference type="InParanoid" id="A0A3Q0FWF9"/>
<feature type="transmembrane region" description="Helical" evidence="14">
    <location>
        <begin position="272"/>
        <end position="290"/>
    </location>
</feature>